<name>A0A3G1GJ58_9VIRU</name>
<dbReference type="GO" id="GO:0005198">
    <property type="term" value="F:structural molecule activity"/>
    <property type="evidence" value="ECO:0007669"/>
    <property type="project" value="InterPro"/>
</dbReference>
<dbReference type="PRINTS" id="PR00232">
    <property type="entry name" value="POTXCARLCOAT"/>
</dbReference>
<proteinExistence type="predicted"/>
<feature type="region of interest" description="Disordered" evidence="5">
    <location>
        <begin position="1"/>
        <end position="44"/>
    </location>
</feature>
<dbReference type="Pfam" id="PF00286">
    <property type="entry name" value="Flexi_CP"/>
    <property type="match status" value="1"/>
</dbReference>
<keyword evidence="3" id="KW-0167">Capsid protein</keyword>
<sequence length="232" mass="25622">MASNAPRPEDSSHLTSGAVPNAPPHNKSRPETSAPTRDPLLPSREEMQLVTRDVRANKIASRQQVEAILQQLRGGNVNDLMALVWACFHNGSSRLTTLRGQSPSGLELSYIKDVVEEHCTLRQFCTFYAKVCYNTAKELKTPPANWASKGFKEDTQYAAFDFFSGTMSPAAITPEGGMKYKPTPDEIKAHSANALMAIIDSRDQADQYSTRGNMLAMRQERAPPPPPLITFQ</sequence>
<reference evidence="7" key="1">
    <citation type="journal article" date="2016" name="Rev Fac Nac Agron Medellin">
        <title>Next generation sequence analysis of the forage peanut (Arachis pintoi) virome.</title>
        <authorList>
            <person name="Gutierrez Sanchez P.A."/>
            <person name="Jaramillo Mesa H."/>
            <person name="Marin Montoya M.A."/>
        </authorList>
    </citation>
    <scope>NUCLEOTIDE SEQUENCE</scope>
    <source>
        <strain evidence="7">Var B</strain>
    </source>
</reference>
<evidence type="ECO:0000313" key="7">
    <source>
        <dbReference type="EMBL" id="APG31859.1"/>
    </source>
</evidence>
<comment type="subcellular location">
    <subcellularLocation>
        <location evidence="1">Virion</location>
    </subcellularLocation>
</comment>
<dbReference type="EMBL" id="KX058346">
    <property type="protein sequence ID" value="APG31859.1"/>
    <property type="molecule type" value="Genomic_RNA"/>
</dbReference>
<evidence type="ECO:0000256" key="5">
    <source>
        <dbReference type="SAM" id="MobiDB-lite"/>
    </source>
</evidence>
<evidence type="ECO:0000256" key="3">
    <source>
        <dbReference type="ARBA" id="ARBA00022561"/>
    </source>
</evidence>
<dbReference type="GO" id="GO:0019029">
    <property type="term" value="C:helical viral capsid"/>
    <property type="evidence" value="ECO:0007669"/>
    <property type="project" value="UniProtKB-KW"/>
</dbReference>
<evidence type="ECO:0000256" key="4">
    <source>
        <dbReference type="ARBA" id="ARBA00022844"/>
    </source>
</evidence>
<accession>A0A3G1GJ58</accession>
<protein>
    <submittedName>
        <fullName evidence="7">CP</fullName>
    </submittedName>
</protein>
<feature type="domain" description="Potexviruses and carlaviruses coat protein" evidence="6">
    <location>
        <begin position="57"/>
        <end position="186"/>
    </location>
</feature>
<evidence type="ECO:0000256" key="2">
    <source>
        <dbReference type="ARBA" id="ARBA00022497"/>
    </source>
</evidence>
<evidence type="ECO:0000259" key="6">
    <source>
        <dbReference type="Pfam" id="PF00286"/>
    </source>
</evidence>
<dbReference type="InterPro" id="IPR000052">
    <property type="entry name" value="Pltvir_coat"/>
</dbReference>
<evidence type="ECO:0000256" key="1">
    <source>
        <dbReference type="ARBA" id="ARBA00004328"/>
    </source>
</evidence>
<keyword evidence="4" id="KW-0946">Virion</keyword>
<keyword evidence="2" id="KW-1139">Helical capsid protein</keyword>
<reference evidence="7" key="2">
    <citation type="submission" date="2016-04" db="EMBL/GenBank/DDBJ databases">
        <authorList>
            <person name="Gutierrez P.A."/>
            <person name="Jaramillo H."/>
            <person name="Marin M."/>
        </authorList>
    </citation>
    <scope>NUCLEOTIDE SEQUENCE</scope>
    <source>
        <strain evidence="7">Var B</strain>
    </source>
</reference>
<organism evidence="7">
    <name type="scientific">Arachis pintoi virus</name>
    <dbReference type="NCBI Taxonomy" id="1921009"/>
    <lineage>
        <taxon>Viruses</taxon>
        <taxon>Riboviria</taxon>
        <taxon>Orthornavirae</taxon>
        <taxon>Kitrinoviricota</taxon>
        <taxon>Alsuviricetes</taxon>
        <taxon>Tymovirales</taxon>
        <taxon>Alphaflexiviridae</taxon>
        <taxon>Allexivirus</taxon>
        <taxon>Allexivirus pintoi</taxon>
    </lineage>
</organism>